<comment type="caution">
    <text evidence="1">The sequence shown here is derived from an EMBL/GenBank/DDBJ whole genome shotgun (WGS) entry which is preliminary data.</text>
</comment>
<dbReference type="EMBL" id="CM037615">
    <property type="protein sequence ID" value="KAH8015020.1"/>
    <property type="molecule type" value="Genomic_DNA"/>
</dbReference>
<proteinExistence type="predicted"/>
<evidence type="ECO:0000313" key="2">
    <source>
        <dbReference type="Proteomes" id="UP000827872"/>
    </source>
</evidence>
<reference evidence="1" key="1">
    <citation type="submission" date="2021-08" db="EMBL/GenBank/DDBJ databases">
        <title>The first chromosome-level gecko genome reveals the dynamic sex chromosomes of Neotropical dwarf geckos (Sphaerodactylidae: Sphaerodactylus).</title>
        <authorList>
            <person name="Pinto B.J."/>
            <person name="Keating S.E."/>
            <person name="Gamble T."/>
        </authorList>
    </citation>
    <scope>NUCLEOTIDE SEQUENCE</scope>
    <source>
        <strain evidence="1">TG3544</strain>
    </source>
</reference>
<evidence type="ECO:0000313" key="1">
    <source>
        <dbReference type="EMBL" id="KAH8015020.1"/>
    </source>
</evidence>
<sequence length="1063" mass="119135">MSVLHFSRFHYREDEIRPKFGQIRMGPDVPLLDYHKRDFLLRRFAQTALGGPRLRLGQSAPPYVYVNQVILFLTPWALGGAGTLLYQLDVLQDYYAAALSGALMLAAATVVQATALGVRRRRASVQRVQMHNNLTDEDVWEFSSCAGSETVKFLIPGKKYVANVVGHSVLAGVLCALGTWYLLPNRLTSLYGGNVAASATVFVFGWLTVCIGEYALVINTPPETAAFQVLDRYEITALMRSFYILVFVAVDLAERFMADVPDLKLANQILHVVFLALPLLWALGVLPPLDAFFLWGMEQMLEIGLGGSPMSSDIRLLGMVFISAGTAVASYFIPSSVGAVIFMAGFGFALSLNPSKIGSTLKHVTTSCLAAKKFEDVPAYCRTQFRWREIIFYLAVFALALVEAGLLHHELGSQAFSKTSLQAVMSYVIMVLLLTTWVLREIQTVYIFGIFRNPFYPKDVTVTSGVAEKQKGLSRIGALRRILTTGVSPFAMIAFLSLDSSLHQVPSVSISVGFTRSFRMVWQNTECALLDVALVSAVQLLTTNTDLWWNRSLDTGTRLLLVGFIRNRLFQFVSKLQFVVTVLWTSWTEKKQRRTSSATLITLNVVFFPVLLTLVVLSALLASSVLPLFSLPIFLIGFPRPIRSWPGPVGETAYVCHDTVYYQQMVPRMVSALQAAFSSGSLGLCVAGSHYLCRFQDRLLWILVLERGFTYCCVNIKGLELEETSCHSAEVRRVDEMFEAAFEGEERPRRLSLNHHFGNVLTPRTVLPVKLYSDARNVLSGIIDLPENRWQMKDDFVEVLLWMLVHHCYKKLERAELLDETPKQESPQLTPPEVLNKTRERTSIHSSRSDSLSMESVDHWTDNGHLFDLEPARRTSEAQRILPILFSSLPGSVEIEDELAGESATGKFYKSILPASPTLGAGKRQESKLPRGPPPVVFSSHSSELLAVPRQWRTAPCLEAELKEMRQIFPEDWFHFVLRQLSFSYLKEDRFSLHGDSMNDPALREVYTQAVLPCWIGVFGADPILPSPGQIFRTYNGDIPWSTCTHWLAGKQELFRLALKAFR</sequence>
<organism evidence="1 2">
    <name type="scientific">Sphaerodactylus townsendi</name>
    <dbReference type="NCBI Taxonomy" id="933632"/>
    <lineage>
        <taxon>Eukaryota</taxon>
        <taxon>Metazoa</taxon>
        <taxon>Chordata</taxon>
        <taxon>Craniata</taxon>
        <taxon>Vertebrata</taxon>
        <taxon>Euteleostomi</taxon>
        <taxon>Lepidosauria</taxon>
        <taxon>Squamata</taxon>
        <taxon>Bifurcata</taxon>
        <taxon>Gekkota</taxon>
        <taxon>Sphaerodactylidae</taxon>
        <taxon>Sphaerodactylus</taxon>
    </lineage>
</organism>
<protein>
    <submittedName>
        <fullName evidence="1">Uncharacterized protein</fullName>
    </submittedName>
</protein>
<dbReference type="Proteomes" id="UP000827872">
    <property type="component" value="Linkage Group LG02"/>
</dbReference>
<gene>
    <name evidence="1" type="ORF">K3G42_032881</name>
</gene>
<name>A0ACB8G689_9SAUR</name>
<accession>A0ACB8G689</accession>
<keyword evidence="2" id="KW-1185">Reference proteome</keyword>